<accession>A0ABR5AI28</accession>
<evidence type="ECO:0000256" key="1">
    <source>
        <dbReference type="SAM" id="Phobius"/>
    </source>
</evidence>
<proteinExistence type="predicted"/>
<keyword evidence="1" id="KW-1133">Transmembrane helix</keyword>
<reference evidence="3 4" key="1">
    <citation type="submission" date="2014-12" db="EMBL/GenBank/DDBJ databases">
        <title>Draft genome sequence of Paenibacillus kamchatkensis strain B-2647.</title>
        <authorList>
            <person name="Karlyshev A.V."/>
            <person name="Kudryashova E.B."/>
        </authorList>
    </citation>
    <scope>NUCLEOTIDE SEQUENCE [LARGE SCALE GENOMIC DNA]</scope>
    <source>
        <strain evidence="3 4">VKM B-2647</strain>
    </source>
</reference>
<evidence type="ECO:0000313" key="3">
    <source>
        <dbReference type="EMBL" id="KIL40674.1"/>
    </source>
</evidence>
<dbReference type="EMBL" id="JXAK01000018">
    <property type="protein sequence ID" value="KIL40674.1"/>
    <property type="molecule type" value="Genomic_DNA"/>
</dbReference>
<keyword evidence="1" id="KW-0812">Transmembrane</keyword>
<dbReference type="Proteomes" id="UP000031967">
    <property type="component" value="Unassembled WGS sequence"/>
</dbReference>
<feature type="domain" description="DUF4097" evidence="2">
    <location>
        <begin position="138"/>
        <end position="296"/>
    </location>
</feature>
<dbReference type="InterPro" id="IPR025164">
    <property type="entry name" value="Toastrack_DUF4097"/>
</dbReference>
<feature type="transmembrane region" description="Helical" evidence="1">
    <location>
        <begin position="7"/>
        <end position="27"/>
    </location>
</feature>
<dbReference type="PANTHER" id="PTHR34094:SF1">
    <property type="entry name" value="PROTEIN FAM185A"/>
    <property type="match status" value="1"/>
</dbReference>
<dbReference type="RefSeq" id="WP_041047841.1">
    <property type="nucleotide sequence ID" value="NZ_JXAK01000018.1"/>
</dbReference>
<evidence type="ECO:0000313" key="4">
    <source>
        <dbReference type="Proteomes" id="UP000031967"/>
    </source>
</evidence>
<gene>
    <name evidence="3" type="ORF">SD70_12250</name>
</gene>
<comment type="caution">
    <text evidence="3">The sequence shown here is derived from an EMBL/GenBank/DDBJ whole genome shotgun (WGS) entry which is preliminary data.</text>
</comment>
<organism evidence="3 4">
    <name type="scientific">Gordoniibacillus kamchatkensis</name>
    <dbReference type="NCBI Taxonomy" id="1590651"/>
    <lineage>
        <taxon>Bacteria</taxon>
        <taxon>Bacillati</taxon>
        <taxon>Bacillota</taxon>
        <taxon>Bacilli</taxon>
        <taxon>Bacillales</taxon>
        <taxon>Paenibacillaceae</taxon>
        <taxon>Gordoniibacillus</taxon>
    </lineage>
</organism>
<sequence length="299" mass="31032">MRFIKGLVFLVGLVCFIVGAVGVMWVINTQEVRGSAAPGAIDITRTVPAAGIKSLNVSTDIGAIVFKPGSGSEITARLTGQVPESRKDEWTLTADTGANGTWNVRAANSNRLHFGFEFGELVTAIVSGGFKTPLQLEISLPPQAFDTITVHTDTGRIQLGDMQAGTLDASASTGAIDLESFKGKDLRLHTNTGAISFKNVSATGQVAASTDTGRVAGSLAELASPVTMETNTGAVSLDLPADASAQLDLATDVGKIDVAGSSGLSYQSKDRRHIIAKSGTAAYSVKLKTDTGHVSVNVR</sequence>
<dbReference type="Pfam" id="PF13349">
    <property type="entry name" value="DUF4097"/>
    <property type="match status" value="1"/>
</dbReference>
<evidence type="ECO:0000259" key="2">
    <source>
        <dbReference type="Pfam" id="PF13349"/>
    </source>
</evidence>
<name>A0ABR5AI28_9BACL</name>
<dbReference type="PANTHER" id="PTHR34094">
    <property type="match status" value="1"/>
</dbReference>
<keyword evidence="4" id="KW-1185">Reference proteome</keyword>
<keyword evidence="1" id="KW-0472">Membrane</keyword>
<protein>
    <recommendedName>
        <fullName evidence="2">DUF4097 domain-containing protein</fullName>
    </recommendedName>
</protein>